<comment type="similarity">
    <text evidence="1">Belongs to the small heat shock protein (HSP20) family.</text>
</comment>
<dbReference type="InterPro" id="IPR002068">
    <property type="entry name" value="A-crystallin/Hsp20_dom"/>
</dbReference>
<accession>A0A1E7EYU7</accession>
<evidence type="ECO:0000313" key="5">
    <source>
        <dbReference type="Proteomes" id="UP000095751"/>
    </source>
</evidence>
<evidence type="ECO:0000313" key="4">
    <source>
        <dbReference type="EMBL" id="OEU11006.1"/>
    </source>
</evidence>
<dbReference type="OrthoDB" id="48413at2759"/>
<feature type="compositionally biased region" description="Low complexity" evidence="2">
    <location>
        <begin position="75"/>
        <end position="97"/>
    </location>
</feature>
<dbReference type="InterPro" id="IPR008978">
    <property type="entry name" value="HSP20-like_chaperone"/>
</dbReference>
<organism evidence="4 5">
    <name type="scientific">Fragilariopsis cylindrus CCMP1102</name>
    <dbReference type="NCBI Taxonomy" id="635003"/>
    <lineage>
        <taxon>Eukaryota</taxon>
        <taxon>Sar</taxon>
        <taxon>Stramenopiles</taxon>
        <taxon>Ochrophyta</taxon>
        <taxon>Bacillariophyta</taxon>
        <taxon>Bacillariophyceae</taxon>
        <taxon>Bacillariophycidae</taxon>
        <taxon>Bacillariales</taxon>
        <taxon>Bacillariaceae</taxon>
        <taxon>Fragilariopsis</taxon>
    </lineage>
</organism>
<dbReference type="InParanoid" id="A0A1E7EYU7"/>
<protein>
    <recommendedName>
        <fullName evidence="3">SHSP domain-containing protein</fullName>
    </recommendedName>
</protein>
<dbReference type="AlphaFoldDB" id="A0A1E7EYU7"/>
<evidence type="ECO:0000256" key="1">
    <source>
        <dbReference type="PROSITE-ProRule" id="PRU00285"/>
    </source>
</evidence>
<dbReference type="Proteomes" id="UP000095751">
    <property type="component" value="Unassembled WGS sequence"/>
</dbReference>
<dbReference type="CDD" id="cd06464">
    <property type="entry name" value="ACD_sHsps-like"/>
    <property type="match status" value="1"/>
</dbReference>
<sequence>MNMNMSSSPVIKNIGSEDGMISWNDITIQEDDTCYLLSIDMPNVNGKDVTLTLQQNIITISGYRRCCARSTRSLSFSSTATENSNTSTSISSSSSEEQYQEDDYEQQQQQERSYHKRQRLVNRRLEIDATIIDIDRAIAKTWNGSLTLYAPKR</sequence>
<reference evidence="4 5" key="1">
    <citation type="submission" date="2016-09" db="EMBL/GenBank/DDBJ databases">
        <title>Extensive genetic diversity and differential bi-allelic expression allows diatom success in the polar Southern Ocean.</title>
        <authorList>
            <consortium name="DOE Joint Genome Institute"/>
            <person name="Mock T."/>
            <person name="Otillar R.P."/>
            <person name="Strauss J."/>
            <person name="Dupont C."/>
            <person name="Frickenhaus S."/>
            <person name="Maumus F."/>
            <person name="Mcmullan M."/>
            <person name="Sanges R."/>
            <person name="Schmutz J."/>
            <person name="Toseland A."/>
            <person name="Valas R."/>
            <person name="Veluchamy A."/>
            <person name="Ward B.J."/>
            <person name="Allen A."/>
            <person name="Barry K."/>
            <person name="Falciatore A."/>
            <person name="Ferrante M."/>
            <person name="Fortunato A.E."/>
            <person name="Gloeckner G."/>
            <person name="Gruber A."/>
            <person name="Hipkin R."/>
            <person name="Janech M."/>
            <person name="Kroth P."/>
            <person name="Leese F."/>
            <person name="Lindquist E."/>
            <person name="Lyon B.R."/>
            <person name="Martin J."/>
            <person name="Mayer C."/>
            <person name="Parker M."/>
            <person name="Quesneville H."/>
            <person name="Raymond J."/>
            <person name="Uhlig C."/>
            <person name="Valentin K.U."/>
            <person name="Worden A.Z."/>
            <person name="Armbrust E.V."/>
            <person name="Bowler C."/>
            <person name="Green B."/>
            <person name="Moulton V."/>
            <person name="Van Oosterhout C."/>
            <person name="Grigoriev I."/>
        </authorList>
    </citation>
    <scope>NUCLEOTIDE SEQUENCE [LARGE SCALE GENOMIC DNA]</scope>
    <source>
        <strain evidence="4 5">CCMP1102</strain>
    </source>
</reference>
<evidence type="ECO:0000256" key="2">
    <source>
        <dbReference type="SAM" id="MobiDB-lite"/>
    </source>
</evidence>
<dbReference type="EMBL" id="KV784369">
    <property type="protein sequence ID" value="OEU11006.1"/>
    <property type="molecule type" value="Genomic_DNA"/>
</dbReference>
<evidence type="ECO:0000259" key="3">
    <source>
        <dbReference type="PROSITE" id="PS01031"/>
    </source>
</evidence>
<feature type="region of interest" description="Disordered" evidence="2">
    <location>
        <begin position="74"/>
        <end position="115"/>
    </location>
</feature>
<proteinExistence type="inferred from homology"/>
<feature type="domain" description="SHSP" evidence="3">
    <location>
        <begin position="17"/>
        <end position="153"/>
    </location>
</feature>
<keyword evidence="5" id="KW-1185">Reference proteome</keyword>
<gene>
    <name evidence="4" type="ORF">FRACYDRAFT_246107</name>
</gene>
<dbReference type="KEGG" id="fcy:FRACYDRAFT_246107"/>
<dbReference type="PROSITE" id="PS01031">
    <property type="entry name" value="SHSP"/>
    <property type="match status" value="1"/>
</dbReference>
<dbReference type="Gene3D" id="2.60.40.790">
    <property type="match status" value="1"/>
</dbReference>
<dbReference type="SUPFAM" id="SSF49764">
    <property type="entry name" value="HSP20-like chaperones"/>
    <property type="match status" value="1"/>
</dbReference>
<name>A0A1E7EYU7_9STRA</name>